<reference evidence="6 7" key="1">
    <citation type="submission" date="2018-01" db="EMBL/GenBank/DDBJ databases">
        <authorList>
            <person name="Gaut B.S."/>
            <person name="Morton B.R."/>
            <person name="Clegg M.T."/>
            <person name="Duvall M.R."/>
        </authorList>
    </citation>
    <scope>NUCLEOTIDE SEQUENCE [LARGE SCALE GENOMIC DNA]</scope>
    <source>
        <strain evidence="6 7">HR-AV</strain>
    </source>
</reference>
<dbReference type="Pfam" id="PF05726">
    <property type="entry name" value="Pirin_C"/>
    <property type="match status" value="1"/>
</dbReference>
<dbReference type="PANTHER" id="PTHR43594:SF1">
    <property type="entry name" value="QUERCETIN 2,3-DIOXYGENASE PA2418-RELATED"/>
    <property type="match status" value="1"/>
</dbReference>
<feature type="binding site" evidence="2">
    <location>
        <position position="106"/>
    </location>
    <ligand>
        <name>Fe cation</name>
        <dbReference type="ChEBI" id="CHEBI:24875"/>
    </ligand>
</feature>
<dbReference type="InterPro" id="IPR011051">
    <property type="entry name" value="RmlC_Cupin_sf"/>
</dbReference>
<dbReference type="InterPro" id="IPR014710">
    <property type="entry name" value="RmlC-like_jellyroll"/>
</dbReference>
<organism evidence="6 7">
    <name type="scientific">Solitalea longa</name>
    <dbReference type="NCBI Taxonomy" id="2079460"/>
    <lineage>
        <taxon>Bacteria</taxon>
        <taxon>Pseudomonadati</taxon>
        <taxon>Bacteroidota</taxon>
        <taxon>Sphingobacteriia</taxon>
        <taxon>Sphingobacteriales</taxon>
        <taxon>Sphingobacteriaceae</taxon>
        <taxon>Solitalea</taxon>
    </lineage>
</organism>
<dbReference type="SUPFAM" id="SSF51182">
    <property type="entry name" value="RmlC-like cupins"/>
    <property type="match status" value="1"/>
</dbReference>
<dbReference type="InterPro" id="IPR012093">
    <property type="entry name" value="Pirin"/>
</dbReference>
<evidence type="ECO:0000256" key="3">
    <source>
        <dbReference type="RuleBase" id="RU003457"/>
    </source>
</evidence>
<dbReference type="InterPro" id="IPR008778">
    <property type="entry name" value="Pirin_C_dom"/>
</dbReference>
<dbReference type="PANTHER" id="PTHR43594">
    <property type="entry name" value="QUERCETIN 2,3-DIOXYGENASE"/>
    <property type="match status" value="1"/>
</dbReference>
<gene>
    <name evidence="6" type="ORF">C3K47_11715</name>
</gene>
<dbReference type="OrthoDB" id="321327at2"/>
<name>A0A2S5A295_9SPHI</name>
<feature type="domain" description="Pirin N-terminal" evidence="4">
    <location>
        <begin position="29"/>
        <end position="126"/>
    </location>
</feature>
<dbReference type="InterPro" id="IPR053186">
    <property type="entry name" value="QDO-related"/>
</dbReference>
<evidence type="ECO:0000256" key="2">
    <source>
        <dbReference type="PIRSR" id="PIRSR006232-1"/>
    </source>
</evidence>
<keyword evidence="7" id="KW-1185">Reference proteome</keyword>
<dbReference type="GO" id="GO:0046872">
    <property type="term" value="F:metal ion binding"/>
    <property type="evidence" value="ECO:0007669"/>
    <property type="project" value="UniProtKB-KW"/>
</dbReference>
<comment type="cofactor">
    <cofactor evidence="2">
        <name>Fe cation</name>
        <dbReference type="ChEBI" id="CHEBI:24875"/>
    </cofactor>
    <text evidence="2">Binds 1 Fe cation per subunit.</text>
</comment>
<evidence type="ECO:0000259" key="5">
    <source>
        <dbReference type="Pfam" id="PF05726"/>
    </source>
</evidence>
<dbReference type="RefSeq" id="WP_103789324.1">
    <property type="nucleotide sequence ID" value="NZ_PQVF01000007.1"/>
</dbReference>
<proteinExistence type="inferred from homology"/>
<feature type="binding site" evidence="2">
    <location>
        <position position="62"/>
    </location>
    <ligand>
        <name>Fe cation</name>
        <dbReference type="ChEBI" id="CHEBI:24875"/>
    </ligand>
</feature>
<dbReference type="Gene3D" id="2.60.120.10">
    <property type="entry name" value="Jelly Rolls"/>
    <property type="match status" value="2"/>
</dbReference>
<dbReference type="Proteomes" id="UP000236893">
    <property type="component" value="Unassembled WGS sequence"/>
</dbReference>
<sequence>MKKNISHLLLGREKNITDTEVVLQPLPHKDFRFANPFIVVHHLRPQTILPGSQEFRIHPHPHRGFAPVTFMLQGQGYHKDNAGHDMVVEGGDVQWMFAGKGLLHSEGPTKEYIQQGGVYELIQIWVNVPKAHKWDAPFYQFARKSELPEVLQQEGVSLRLASGEFEGKVGGMKRSFTAVISIIGEVAKGKTVDFPVKAGYWTLIYVAHGSVTINDLQVVTEHNLIVFEKDGDEIKLTANEDAQLLFLSAEPIDEPVAAKDNFVMNTPEETLQAIEDYKKGVFGTLDY</sequence>
<evidence type="ECO:0000256" key="1">
    <source>
        <dbReference type="ARBA" id="ARBA00008416"/>
    </source>
</evidence>
<keyword evidence="2" id="KW-0408">Iron</keyword>
<dbReference type="AlphaFoldDB" id="A0A2S5A295"/>
<evidence type="ECO:0000259" key="4">
    <source>
        <dbReference type="Pfam" id="PF02678"/>
    </source>
</evidence>
<dbReference type="EMBL" id="PQVF01000007">
    <property type="protein sequence ID" value="POY36407.1"/>
    <property type="molecule type" value="Genomic_DNA"/>
</dbReference>
<dbReference type="InterPro" id="IPR003829">
    <property type="entry name" value="Pirin_N_dom"/>
</dbReference>
<feature type="binding site" evidence="2">
    <location>
        <position position="60"/>
    </location>
    <ligand>
        <name>Fe cation</name>
        <dbReference type="ChEBI" id="CHEBI:24875"/>
    </ligand>
</feature>
<comment type="caution">
    <text evidence="6">The sequence shown here is derived from an EMBL/GenBank/DDBJ whole genome shotgun (WGS) entry which is preliminary data.</text>
</comment>
<dbReference type="Pfam" id="PF02678">
    <property type="entry name" value="Pirin"/>
    <property type="match status" value="1"/>
</dbReference>
<comment type="similarity">
    <text evidence="1 3">Belongs to the pirin family.</text>
</comment>
<protein>
    <submittedName>
        <fullName evidence="6">Pirin family protein</fullName>
    </submittedName>
</protein>
<dbReference type="CDD" id="cd02247">
    <property type="entry name" value="cupin_pirin_C"/>
    <property type="match status" value="1"/>
</dbReference>
<keyword evidence="2" id="KW-0479">Metal-binding</keyword>
<accession>A0A2S5A295</accession>
<evidence type="ECO:0000313" key="6">
    <source>
        <dbReference type="EMBL" id="POY36407.1"/>
    </source>
</evidence>
<dbReference type="PIRSF" id="PIRSF006232">
    <property type="entry name" value="Pirin"/>
    <property type="match status" value="1"/>
</dbReference>
<evidence type="ECO:0000313" key="7">
    <source>
        <dbReference type="Proteomes" id="UP000236893"/>
    </source>
</evidence>
<feature type="binding site" evidence="2">
    <location>
        <position position="104"/>
    </location>
    <ligand>
        <name>Fe cation</name>
        <dbReference type="ChEBI" id="CHEBI:24875"/>
    </ligand>
</feature>
<feature type="domain" description="Pirin C-terminal" evidence="5">
    <location>
        <begin position="186"/>
        <end position="283"/>
    </location>
</feature>